<feature type="coiled-coil region" evidence="1">
    <location>
        <begin position="12"/>
        <end position="67"/>
    </location>
</feature>
<accession>M8E3K5</accession>
<dbReference type="RefSeq" id="WP_003392800.1">
    <property type="nucleotide sequence ID" value="NZ_APBN01000022.1"/>
</dbReference>
<keyword evidence="1" id="KW-0175">Coiled coil</keyword>
<dbReference type="SUPFAM" id="SSF57997">
    <property type="entry name" value="Tropomyosin"/>
    <property type="match status" value="1"/>
</dbReference>
<dbReference type="Proteomes" id="UP000012081">
    <property type="component" value="Unassembled WGS sequence"/>
</dbReference>
<protein>
    <recommendedName>
        <fullName evidence="4">t-SNARE coiled-coil homology domain-containing protein</fullName>
    </recommendedName>
</protein>
<dbReference type="OrthoDB" id="2679795at2"/>
<comment type="caution">
    <text evidence="2">The sequence shown here is derived from an EMBL/GenBank/DDBJ whole genome shotgun (WGS) entry which is preliminary data.</text>
</comment>
<keyword evidence="3" id="KW-1185">Reference proteome</keyword>
<organism evidence="2 3">
    <name type="scientific">Brevibacillus borstelensis AK1</name>
    <dbReference type="NCBI Taxonomy" id="1300222"/>
    <lineage>
        <taxon>Bacteria</taxon>
        <taxon>Bacillati</taxon>
        <taxon>Bacillota</taxon>
        <taxon>Bacilli</taxon>
        <taxon>Bacillales</taxon>
        <taxon>Paenibacillaceae</taxon>
        <taxon>Brevibacillus</taxon>
    </lineage>
</organism>
<dbReference type="AlphaFoldDB" id="M8E3K5"/>
<evidence type="ECO:0000313" key="2">
    <source>
        <dbReference type="EMBL" id="EMT50050.1"/>
    </source>
</evidence>
<dbReference type="PATRIC" id="fig|1300222.3.peg.5113"/>
<dbReference type="Gene3D" id="1.20.5.340">
    <property type="match status" value="1"/>
</dbReference>
<name>M8E3K5_9BACL</name>
<reference evidence="2 3" key="1">
    <citation type="submission" date="2013-03" db="EMBL/GenBank/DDBJ databases">
        <title>Assembly of a new bacterial strain Brevibacillus borstelensis AK1.</title>
        <authorList>
            <person name="Rajan I."/>
            <person name="PoliReddy D."/>
            <person name="Sugumar T."/>
            <person name="Rathinam K."/>
            <person name="Alqarawi S."/>
            <person name="Khalil A.B."/>
            <person name="Sivakumar N."/>
        </authorList>
    </citation>
    <scope>NUCLEOTIDE SEQUENCE [LARGE SCALE GENOMIC DNA]</scope>
    <source>
        <strain evidence="2 3">AK1</strain>
    </source>
</reference>
<evidence type="ECO:0000256" key="1">
    <source>
        <dbReference type="SAM" id="Coils"/>
    </source>
</evidence>
<gene>
    <name evidence="2" type="ORF">I532_24337</name>
</gene>
<sequence length="116" mass="13902">MEKLLLEIAEGMKRMGERFDQLEERFDRLEAKVDRQEEHFDRLEAKVDRQEERFDRLEAKVDELKVVLHSQHIANINSDNLVLSEIRDMKEKIRYVNRRVADVELDMIGKHAKDPN</sequence>
<proteinExistence type="predicted"/>
<evidence type="ECO:0008006" key="4">
    <source>
        <dbReference type="Google" id="ProtNLM"/>
    </source>
</evidence>
<dbReference type="STRING" id="1300222.I532_24337"/>
<dbReference type="EMBL" id="APBN01000022">
    <property type="protein sequence ID" value="EMT50050.1"/>
    <property type="molecule type" value="Genomic_DNA"/>
</dbReference>
<evidence type="ECO:0000313" key="3">
    <source>
        <dbReference type="Proteomes" id="UP000012081"/>
    </source>
</evidence>